<dbReference type="InterPro" id="IPR008271">
    <property type="entry name" value="Ser/Thr_kinase_AS"/>
</dbReference>
<proteinExistence type="inferred from homology"/>
<organism evidence="17 18">
    <name type="scientific">Caenorhabditis bovis</name>
    <dbReference type="NCBI Taxonomy" id="2654633"/>
    <lineage>
        <taxon>Eukaryota</taxon>
        <taxon>Metazoa</taxon>
        <taxon>Ecdysozoa</taxon>
        <taxon>Nematoda</taxon>
        <taxon>Chromadorea</taxon>
        <taxon>Rhabditida</taxon>
        <taxon>Rhabditina</taxon>
        <taxon>Rhabditomorpha</taxon>
        <taxon>Rhabditoidea</taxon>
        <taxon>Rhabditidae</taxon>
        <taxon>Peloderinae</taxon>
        <taxon>Caenorhabditis</taxon>
    </lineage>
</organism>
<evidence type="ECO:0000256" key="11">
    <source>
        <dbReference type="ARBA" id="ARBA00047899"/>
    </source>
</evidence>
<dbReference type="FunFam" id="4.10.1170.10:FF:000001">
    <property type="entry name" value="MAP kinase-activated protein kinase 3"/>
    <property type="match status" value="1"/>
</dbReference>
<keyword evidence="10" id="KW-0460">Magnesium</keyword>
<evidence type="ECO:0000256" key="6">
    <source>
        <dbReference type="ARBA" id="ARBA00022679"/>
    </source>
</evidence>
<dbReference type="InterPro" id="IPR027442">
    <property type="entry name" value="MAPKAPK_C"/>
</dbReference>
<evidence type="ECO:0000256" key="10">
    <source>
        <dbReference type="ARBA" id="ARBA00022842"/>
    </source>
</evidence>
<dbReference type="PROSITE" id="PS00108">
    <property type="entry name" value="PROTEIN_KINASE_ST"/>
    <property type="match status" value="1"/>
</dbReference>
<evidence type="ECO:0000256" key="2">
    <source>
        <dbReference type="ARBA" id="ARBA00006692"/>
    </source>
</evidence>
<accession>A0A8S1F4U3</accession>
<keyword evidence="4 14" id="KW-0723">Serine/threonine-protein kinase</keyword>
<dbReference type="InterPro" id="IPR000719">
    <property type="entry name" value="Prot_kinase_dom"/>
</dbReference>
<dbReference type="Gene3D" id="3.30.200.20">
    <property type="entry name" value="Phosphorylase Kinase, domain 1"/>
    <property type="match status" value="1"/>
</dbReference>
<evidence type="ECO:0000256" key="9">
    <source>
        <dbReference type="ARBA" id="ARBA00022840"/>
    </source>
</evidence>
<comment type="similarity">
    <text evidence="2">Belongs to the protein kinase superfamily. CAMK Ser/Thr protein kinase family.</text>
</comment>
<gene>
    <name evidence="17" type="ORF">CBOVIS_LOCUS8911</name>
</gene>
<name>A0A8S1F4U3_9PELO</name>
<dbReference type="Pfam" id="PF00069">
    <property type="entry name" value="Pkinase"/>
    <property type="match status" value="1"/>
</dbReference>
<comment type="caution">
    <text evidence="17">The sequence shown here is derived from an EMBL/GenBank/DDBJ whole genome shotgun (WGS) entry which is preliminary data.</text>
</comment>
<dbReference type="Gene3D" id="1.10.510.10">
    <property type="entry name" value="Transferase(Phosphotransferase) domain 1"/>
    <property type="match status" value="1"/>
</dbReference>
<evidence type="ECO:0000259" key="16">
    <source>
        <dbReference type="PROSITE" id="PS50011"/>
    </source>
</evidence>
<dbReference type="InterPro" id="IPR011009">
    <property type="entry name" value="Kinase-like_dom_sf"/>
</dbReference>
<evidence type="ECO:0000256" key="15">
    <source>
        <dbReference type="SAM" id="MobiDB-lite"/>
    </source>
</evidence>
<dbReference type="GO" id="GO:0008361">
    <property type="term" value="P:regulation of cell size"/>
    <property type="evidence" value="ECO:0007669"/>
    <property type="project" value="UniProtKB-ARBA"/>
</dbReference>
<evidence type="ECO:0000313" key="17">
    <source>
        <dbReference type="EMBL" id="CAB3406905.1"/>
    </source>
</evidence>
<dbReference type="InterPro" id="IPR050205">
    <property type="entry name" value="CDPK_Ser/Thr_kinases"/>
</dbReference>
<dbReference type="InterPro" id="IPR017441">
    <property type="entry name" value="Protein_kinase_ATP_BS"/>
</dbReference>
<dbReference type="EC" id="2.7.11.1" evidence="3"/>
<keyword evidence="6" id="KW-0808">Transferase</keyword>
<feature type="domain" description="Protein kinase" evidence="16">
    <location>
        <begin position="15"/>
        <end position="278"/>
    </location>
</feature>
<evidence type="ECO:0000313" key="18">
    <source>
        <dbReference type="Proteomes" id="UP000494206"/>
    </source>
</evidence>
<evidence type="ECO:0000256" key="13">
    <source>
        <dbReference type="PROSITE-ProRule" id="PRU10141"/>
    </source>
</evidence>
<dbReference type="Gene3D" id="4.10.1170.10">
    <property type="entry name" value="MAP kinase activated protein kinase 2"/>
    <property type="match status" value="1"/>
</dbReference>
<feature type="region of interest" description="Disordered" evidence="15">
    <location>
        <begin position="338"/>
        <end position="358"/>
    </location>
</feature>
<dbReference type="OrthoDB" id="40902at2759"/>
<feature type="binding site" evidence="13">
    <location>
        <position position="44"/>
    </location>
    <ligand>
        <name>ATP</name>
        <dbReference type="ChEBI" id="CHEBI:30616"/>
    </ligand>
</feature>
<keyword evidence="18" id="KW-1185">Reference proteome</keyword>
<reference evidence="17 18" key="1">
    <citation type="submission" date="2020-04" db="EMBL/GenBank/DDBJ databases">
        <authorList>
            <person name="Laetsch R D."/>
            <person name="Stevens L."/>
            <person name="Kumar S."/>
            <person name="Blaxter L. M."/>
        </authorList>
    </citation>
    <scope>NUCLEOTIDE SEQUENCE [LARGE SCALE GENOMIC DNA]</scope>
</reference>
<dbReference type="FunFam" id="1.10.510.10:FF:000571">
    <property type="entry name" value="Maternal embryonic leucine zipper kinase"/>
    <property type="match status" value="1"/>
</dbReference>
<dbReference type="SMART" id="SM00220">
    <property type="entry name" value="S_TKc"/>
    <property type="match status" value="1"/>
</dbReference>
<dbReference type="GO" id="GO:0004674">
    <property type="term" value="F:protein serine/threonine kinase activity"/>
    <property type="evidence" value="ECO:0007669"/>
    <property type="project" value="UniProtKB-KW"/>
</dbReference>
<dbReference type="GO" id="GO:0035095">
    <property type="term" value="P:behavioral response to nicotine"/>
    <property type="evidence" value="ECO:0007669"/>
    <property type="project" value="UniProtKB-ARBA"/>
</dbReference>
<evidence type="ECO:0000256" key="5">
    <source>
        <dbReference type="ARBA" id="ARBA00022553"/>
    </source>
</evidence>
<keyword evidence="9 13" id="KW-0067">ATP-binding</keyword>
<protein>
    <recommendedName>
        <fullName evidence="3">non-specific serine/threonine protein kinase</fullName>
        <ecNumber evidence="3">2.7.11.1</ecNumber>
    </recommendedName>
</protein>
<feature type="compositionally biased region" description="Acidic residues" evidence="15">
    <location>
        <begin position="346"/>
        <end position="358"/>
    </location>
</feature>
<evidence type="ECO:0000256" key="8">
    <source>
        <dbReference type="ARBA" id="ARBA00022777"/>
    </source>
</evidence>
<dbReference type="CDD" id="cd14089">
    <property type="entry name" value="STKc_MAPKAPK"/>
    <property type="match status" value="1"/>
</dbReference>
<evidence type="ECO:0000256" key="3">
    <source>
        <dbReference type="ARBA" id="ARBA00012513"/>
    </source>
</evidence>
<comment type="catalytic activity">
    <reaction evidence="11">
        <text>L-threonyl-[protein] + ATP = O-phospho-L-threonyl-[protein] + ADP + H(+)</text>
        <dbReference type="Rhea" id="RHEA:46608"/>
        <dbReference type="Rhea" id="RHEA-COMP:11060"/>
        <dbReference type="Rhea" id="RHEA-COMP:11605"/>
        <dbReference type="ChEBI" id="CHEBI:15378"/>
        <dbReference type="ChEBI" id="CHEBI:30013"/>
        <dbReference type="ChEBI" id="CHEBI:30616"/>
        <dbReference type="ChEBI" id="CHEBI:61977"/>
        <dbReference type="ChEBI" id="CHEBI:456216"/>
        <dbReference type="EC" id="2.7.11.1"/>
    </reaction>
</comment>
<evidence type="ECO:0000256" key="4">
    <source>
        <dbReference type="ARBA" id="ARBA00022527"/>
    </source>
</evidence>
<dbReference type="FunFam" id="3.30.200.20:FF:000156">
    <property type="entry name" value="MAP kinase-activated protein kinase 3"/>
    <property type="match status" value="1"/>
</dbReference>
<dbReference type="SUPFAM" id="SSF56112">
    <property type="entry name" value="Protein kinase-like (PK-like)"/>
    <property type="match status" value="1"/>
</dbReference>
<sequence>MHNNYHEYPVTQDYRISRTVLGVGINGKVVECEHRRTHEKYALKVLRDTEKARREVELHRMASGHSNIVSIIDVYKNSYNNVQCLLVVMENMRGGELFTRIQARGQKAFTEREAAGIMYDICSAVAHLHRMAIAHRDLKPENLLYTTNEANAKLKLTDFGFAKKTDESEPQGLKTACFTPYYCAPEVLGSEKYDKSCDLWSIGVIMYILLCGYPPFYSQGGQPMSPGMKAKIKSGQYTFPAPEWDCVSEAAKDLIRKLLRTDPTERYNIEQTMDHKWICHYKKVPDTPLFTSSVLCDQKEQWGEVQEEMEKTLASMRVGTTEIQIKSLTDSNNKLLAKRKQRTDEMQEINEEEEKMDE</sequence>
<dbReference type="PANTHER" id="PTHR24349">
    <property type="entry name" value="SERINE/THREONINE-PROTEIN KINASE"/>
    <property type="match status" value="1"/>
</dbReference>
<evidence type="ECO:0000256" key="14">
    <source>
        <dbReference type="RuleBase" id="RU000304"/>
    </source>
</evidence>
<dbReference type="Proteomes" id="UP000494206">
    <property type="component" value="Unassembled WGS sequence"/>
</dbReference>
<dbReference type="AlphaFoldDB" id="A0A8S1F4U3"/>
<dbReference type="PROSITE" id="PS50011">
    <property type="entry name" value="PROTEIN_KINASE_DOM"/>
    <property type="match status" value="1"/>
</dbReference>
<comment type="cofactor">
    <cofactor evidence="1">
        <name>Mg(2+)</name>
        <dbReference type="ChEBI" id="CHEBI:18420"/>
    </cofactor>
</comment>
<dbReference type="GO" id="GO:0019901">
    <property type="term" value="F:protein kinase binding"/>
    <property type="evidence" value="ECO:0007669"/>
    <property type="project" value="UniProtKB-ARBA"/>
</dbReference>
<evidence type="ECO:0000256" key="7">
    <source>
        <dbReference type="ARBA" id="ARBA00022741"/>
    </source>
</evidence>
<keyword evidence="7 13" id="KW-0547">Nucleotide-binding</keyword>
<evidence type="ECO:0000256" key="1">
    <source>
        <dbReference type="ARBA" id="ARBA00001946"/>
    </source>
</evidence>
<evidence type="ECO:0000256" key="12">
    <source>
        <dbReference type="ARBA" id="ARBA00048679"/>
    </source>
</evidence>
<keyword evidence="8" id="KW-0418">Kinase</keyword>
<comment type="catalytic activity">
    <reaction evidence="12">
        <text>L-seryl-[protein] + ATP = O-phospho-L-seryl-[protein] + ADP + H(+)</text>
        <dbReference type="Rhea" id="RHEA:17989"/>
        <dbReference type="Rhea" id="RHEA-COMP:9863"/>
        <dbReference type="Rhea" id="RHEA-COMP:11604"/>
        <dbReference type="ChEBI" id="CHEBI:15378"/>
        <dbReference type="ChEBI" id="CHEBI:29999"/>
        <dbReference type="ChEBI" id="CHEBI:30616"/>
        <dbReference type="ChEBI" id="CHEBI:83421"/>
        <dbReference type="ChEBI" id="CHEBI:456216"/>
        <dbReference type="EC" id="2.7.11.1"/>
    </reaction>
</comment>
<dbReference type="GO" id="GO:0005524">
    <property type="term" value="F:ATP binding"/>
    <property type="evidence" value="ECO:0007669"/>
    <property type="project" value="UniProtKB-UniRule"/>
</dbReference>
<dbReference type="EMBL" id="CADEPM010000005">
    <property type="protein sequence ID" value="CAB3406905.1"/>
    <property type="molecule type" value="Genomic_DNA"/>
</dbReference>
<dbReference type="PROSITE" id="PS00107">
    <property type="entry name" value="PROTEIN_KINASE_ATP"/>
    <property type="match status" value="1"/>
</dbReference>
<keyword evidence="5" id="KW-0597">Phosphoprotein</keyword>